<dbReference type="GO" id="GO:0051787">
    <property type="term" value="F:misfolded protein binding"/>
    <property type="evidence" value="ECO:0007669"/>
    <property type="project" value="TreeGrafter"/>
</dbReference>
<dbReference type="AlphaFoldDB" id="A0A7S4GHD8"/>
<dbReference type="InterPro" id="IPR001623">
    <property type="entry name" value="DnaJ_domain"/>
</dbReference>
<dbReference type="GO" id="GO:0051087">
    <property type="term" value="F:protein-folding chaperone binding"/>
    <property type="evidence" value="ECO:0007669"/>
    <property type="project" value="TreeGrafter"/>
</dbReference>
<feature type="domain" description="J" evidence="4">
    <location>
        <begin position="127"/>
        <end position="196"/>
    </location>
</feature>
<dbReference type="Gene3D" id="1.10.287.110">
    <property type="entry name" value="DnaJ domain"/>
    <property type="match status" value="1"/>
</dbReference>
<feature type="transmembrane region" description="Helical" evidence="3">
    <location>
        <begin position="60"/>
        <end position="82"/>
    </location>
</feature>
<evidence type="ECO:0000313" key="5">
    <source>
        <dbReference type="EMBL" id="CAE0837091.1"/>
    </source>
</evidence>
<dbReference type="PANTHER" id="PTHR44360:SF1">
    <property type="entry name" value="DNAJ HOMOLOG SUBFAMILY B MEMBER 9"/>
    <property type="match status" value="1"/>
</dbReference>
<keyword evidence="3" id="KW-0472">Membrane</keyword>
<evidence type="ECO:0000256" key="1">
    <source>
        <dbReference type="ARBA" id="ARBA00023186"/>
    </source>
</evidence>
<keyword evidence="3" id="KW-1133">Transmembrane helix</keyword>
<dbReference type="SMART" id="SM00271">
    <property type="entry name" value="DnaJ"/>
    <property type="match status" value="1"/>
</dbReference>
<feature type="transmembrane region" description="Helical" evidence="3">
    <location>
        <begin position="102"/>
        <end position="121"/>
    </location>
</feature>
<proteinExistence type="predicted"/>
<dbReference type="CDD" id="cd06257">
    <property type="entry name" value="DnaJ"/>
    <property type="match status" value="1"/>
</dbReference>
<reference evidence="5" key="1">
    <citation type="submission" date="2021-01" db="EMBL/GenBank/DDBJ databases">
        <authorList>
            <person name="Corre E."/>
            <person name="Pelletier E."/>
            <person name="Niang G."/>
            <person name="Scheremetjew M."/>
            <person name="Finn R."/>
            <person name="Kale V."/>
            <person name="Holt S."/>
            <person name="Cochrane G."/>
            <person name="Meng A."/>
            <person name="Brown T."/>
            <person name="Cohen L."/>
        </authorList>
    </citation>
    <scope>NUCLEOTIDE SEQUENCE</scope>
    <source>
        <strain evidence="5">CCMP1594</strain>
    </source>
</reference>
<organism evidence="5">
    <name type="scientific">Eutreptiella gymnastica</name>
    <dbReference type="NCBI Taxonomy" id="73025"/>
    <lineage>
        <taxon>Eukaryota</taxon>
        <taxon>Discoba</taxon>
        <taxon>Euglenozoa</taxon>
        <taxon>Euglenida</taxon>
        <taxon>Spirocuta</taxon>
        <taxon>Euglenophyceae</taxon>
        <taxon>Eutreptiales</taxon>
        <taxon>Eutreptiaceae</taxon>
        <taxon>Eutreptiella</taxon>
    </lineage>
</organism>
<keyword evidence="3" id="KW-0812">Transmembrane</keyword>
<dbReference type="PRINTS" id="PR00625">
    <property type="entry name" value="JDOMAIN"/>
</dbReference>
<evidence type="ECO:0000256" key="3">
    <source>
        <dbReference type="SAM" id="Phobius"/>
    </source>
</evidence>
<sequence length="401" mass="46257">MSQGAPLAGSDDSFAFLCFGFVTFLLAMAWVPSILRFIWDMRSFEKFLGNLLAFWDWLTFIPRTLLIFALHPSLLFIGTKALLDRKSFSLNIVSPLVLRKTLRPKVILLVLFFFLLSIVLYQKLSFDPHEILGVSKDADEKAIRKSYRKLSMTYHPDKNKTEEARVIYTKVRRAYKMLADPEAFEEELQNQPQQSGDISVALPRFLLDPEYRKFAAPLLLGTLFLFPIALIWMLMRGSENDEILREVIDQLIWLQEQYDSLYKLMGEPENCANAKPEDLSAAWTVDPIEYEVGAGFVHLCNDSVTRQMERLFPIIRQDKRHGFHFAQYRTLHENKQALLLQMKEGSKPAKQMAANLQAFNKRIQQTLEVLRPGDGRVPMEGPVEDNVPPANRKELRSRKGK</sequence>
<accession>A0A7S4GHD8</accession>
<feature type="transmembrane region" description="Helical" evidence="3">
    <location>
        <begin position="14"/>
        <end position="39"/>
    </location>
</feature>
<keyword evidence="1" id="KW-0143">Chaperone</keyword>
<evidence type="ECO:0000259" key="4">
    <source>
        <dbReference type="PROSITE" id="PS50076"/>
    </source>
</evidence>
<feature type="region of interest" description="Disordered" evidence="2">
    <location>
        <begin position="373"/>
        <end position="401"/>
    </location>
</feature>
<dbReference type="EMBL" id="HBJA01140621">
    <property type="protein sequence ID" value="CAE0837091.1"/>
    <property type="molecule type" value="Transcribed_RNA"/>
</dbReference>
<dbReference type="GO" id="GO:0005783">
    <property type="term" value="C:endoplasmic reticulum"/>
    <property type="evidence" value="ECO:0007669"/>
    <property type="project" value="TreeGrafter"/>
</dbReference>
<dbReference type="InterPro" id="IPR051948">
    <property type="entry name" value="Hsp70_co-chaperone_J-domain"/>
</dbReference>
<feature type="transmembrane region" description="Helical" evidence="3">
    <location>
        <begin position="214"/>
        <end position="235"/>
    </location>
</feature>
<evidence type="ECO:0000256" key="2">
    <source>
        <dbReference type="SAM" id="MobiDB-lite"/>
    </source>
</evidence>
<protein>
    <recommendedName>
        <fullName evidence="4">J domain-containing protein</fullName>
    </recommendedName>
</protein>
<dbReference type="Pfam" id="PF00226">
    <property type="entry name" value="DnaJ"/>
    <property type="match status" value="1"/>
</dbReference>
<dbReference type="InterPro" id="IPR036869">
    <property type="entry name" value="J_dom_sf"/>
</dbReference>
<dbReference type="GO" id="GO:0036503">
    <property type="term" value="P:ERAD pathway"/>
    <property type="evidence" value="ECO:0007669"/>
    <property type="project" value="TreeGrafter"/>
</dbReference>
<dbReference type="PROSITE" id="PS50076">
    <property type="entry name" value="DNAJ_2"/>
    <property type="match status" value="1"/>
</dbReference>
<dbReference type="PANTHER" id="PTHR44360">
    <property type="entry name" value="DNAJ HOMOLOG SUBFAMILY B MEMBER 9"/>
    <property type="match status" value="1"/>
</dbReference>
<dbReference type="SUPFAM" id="SSF46565">
    <property type="entry name" value="Chaperone J-domain"/>
    <property type="match status" value="1"/>
</dbReference>
<gene>
    <name evidence="5" type="ORF">EGYM00163_LOCUS48460</name>
</gene>
<name>A0A7S4GHD8_9EUGL</name>